<evidence type="ECO:0000256" key="1">
    <source>
        <dbReference type="ARBA" id="ARBA00004251"/>
    </source>
</evidence>
<dbReference type="InterPro" id="IPR013210">
    <property type="entry name" value="LRR_N_plant-typ"/>
</dbReference>
<keyword evidence="5" id="KW-0812">Transmembrane</keyword>
<evidence type="ECO:0000256" key="10">
    <source>
        <dbReference type="ARBA" id="ARBA00023170"/>
    </source>
</evidence>
<evidence type="ECO:0000256" key="5">
    <source>
        <dbReference type="ARBA" id="ARBA00022692"/>
    </source>
</evidence>
<dbReference type="GO" id="GO:0006952">
    <property type="term" value="P:defense response"/>
    <property type="evidence" value="ECO:0007669"/>
    <property type="project" value="UniProtKB-ARBA"/>
</dbReference>
<comment type="caution">
    <text evidence="14">The sequence shown here is derived from an EMBL/GenBank/DDBJ whole genome shotgun (WGS) entry which is preliminary data.</text>
</comment>
<dbReference type="Pfam" id="PF00560">
    <property type="entry name" value="LRR_1"/>
    <property type="match status" value="4"/>
</dbReference>
<keyword evidence="11" id="KW-0325">Glycoprotein</keyword>
<dbReference type="InterPro" id="IPR046956">
    <property type="entry name" value="RLP23-like"/>
</dbReference>
<dbReference type="SMART" id="SM00365">
    <property type="entry name" value="LRR_SD22"/>
    <property type="match status" value="4"/>
</dbReference>
<dbReference type="PANTHER" id="PTHR48063">
    <property type="entry name" value="LRR RECEPTOR-LIKE KINASE"/>
    <property type="match status" value="1"/>
</dbReference>
<evidence type="ECO:0000256" key="2">
    <source>
        <dbReference type="ARBA" id="ARBA00009592"/>
    </source>
</evidence>
<evidence type="ECO:0000256" key="11">
    <source>
        <dbReference type="ARBA" id="ARBA00023180"/>
    </source>
</evidence>
<dbReference type="Pfam" id="PF12799">
    <property type="entry name" value="LRR_4"/>
    <property type="match status" value="1"/>
</dbReference>
<sequence length="628" mass="69724">MHLLFYFLFIFIYINHAETRCIDRDRRALLQFKKGLVDDYALIKSWRNTNKTKDCCKWRGVGCSNDTGQVIKLDLHVDFNASVGQFFGLSGQIDSSLLSLNSLTYLDLSGNSFTRNLSSLQTLDLATTSVVIKNTDWLSRLSSLKYLNLSYIDLSESVGLLNNAITLPSLVELQLESCSLPNNTAKSFNRTMIINSSVSFAVVNINSNDLPNSMIYPWLFNFSSSLTYIDLSNNKLLGIIPEAFGTFKNLQTLDLTNNGLEGGIPSSFQNLSNIQELFLTGNNLNQDLPSLFHNLSGPGPERSLIVLDLSYNQLSGSLPDFTTFTSLKELYLEQNQLNGSFPEKFEKISNLSILDLADNRINGFLPDLYVFASLWELYFERNLLNGTLAEKLEPLSMLESLGASSNSFEGTIFETHVSNLSRLTYLDLSFNSLALEIDSDWSATFQLETISLSSCKLGSSFPGWLRTQTNFSVLDISNTGIIDSVPSWFWESLIPGIRYLNLSSNQIHGLIPDFIFGNQPIIDMSSNNFSGNLPLFPLDTITLKLNDNMLSGPISSLCNLTGLIRLDLSNNKLSGELPDCWNSLNILAILNLEDNGFTGKIPDSIGALEGIDMMSMRGNNLTGNLPSS</sequence>
<feature type="domain" description="Leucine-rich repeat-containing N-terminal plant-type" evidence="13">
    <location>
        <begin position="23"/>
        <end position="64"/>
    </location>
</feature>
<evidence type="ECO:0000256" key="7">
    <source>
        <dbReference type="ARBA" id="ARBA00022737"/>
    </source>
</evidence>
<dbReference type="GO" id="GO:0005886">
    <property type="term" value="C:plasma membrane"/>
    <property type="evidence" value="ECO:0007669"/>
    <property type="project" value="UniProtKB-SubCell"/>
</dbReference>
<dbReference type="Pfam" id="PF08263">
    <property type="entry name" value="LRRNT_2"/>
    <property type="match status" value="1"/>
</dbReference>
<dbReference type="InterPro" id="IPR003591">
    <property type="entry name" value="Leu-rich_rpt_typical-subtyp"/>
</dbReference>
<keyword evidence="7" id="KW-0677">Repeat</keyword>
<dbReference type="InterPro" id="IPR001611">
    <property type="entry name" value="Leu-rich_rpt"/>
</dbReference>
<keyword evidence="3" id="KW-1003">Cell membrane</keyword>
<evidence type="ECO:0000256" key="6">
    <source>
        <dbReference type="ARBA" id="ARBA00022729"/>
    </source>
</evidence>
<gene>
    <name evidence="14" type="ORF">LVIROSA_LOCUS15057</name>
</gene>
<dbReference type="GO" id="GO:0051707">
    <property type="term" value="P:response to other organism"/>
    <property type="evidence" value="ECO:0007669"/>
    <property type="project" value="UniProtKB-ARBA"/>
</dbReference>
<dbReference type="Pfam" id="PF13855">
    <property type="entry name" value="LRR_8"/>
    <property type="match status" value="1"/>
</dbReference>
<organism evidence="14 15">
    <name type="scientific">Lactuca virosa</name>
    <dbReference type="NCBI Taxonomy" id="75947"/>
    <lineage>
        <taxon>Eukaryota</taxon>
        <taxon>Viridiplantae</taxon>
        <taxon>Streptophyta</taxon>
        <taxon>Embryophyta</taxon>
        <taxon>Tracheophyta</taxon>
        <taxon>Spermatophyta</taxon>
        <taxon>Magnoliopsida</taxon>
        <taxon>eudicotyledons</taxon>
        <taxon>Gunneridae</taxon>
        <taxon>Pentapetalae</taxon>
        <taxon>asterids</taxon>
        <taxon>campanulids</taxon>
        <taxon>Asterales</taxon>
        <taxon>Asteraceae</taxon>
        <taxon>Cichorioideae</taxon>
        <taxon>Cichorieae</taxon>
        <taxon>Lactucinae</taxon>
        <taxon>Lactuca</taxon>
    </lineage>
</organism>
<protein>
    <recommendedName>
        <fullName evidence="13">Leucine-rich repeat-containing N-terminal plant-type domain-containing protein</fullName>
    </recommendedName>
</protein>
<dbReference type="FunFam" id="3.80.10.10:FF:001347">
    <property type="entry name" value="LRR receptor-like serine/threonine-protein kinase GSO2"/>
    <property type="match status" value="1"/>
</dbReference>
<dbReference type="PRINTS" id="PR00019">
    <property type="entry name" value="LEURICHRPT"/>
</dbReference>
<keyword evidence="4" id="KW-0433">Leucine-rich repeat</keyword>
<evidence type="ECO:0000313" key="14">
    <source>
        <dbReference type="EMBL" id="CAH1428105.1"/>
    </source>
</evidence>
<keyword evidence="10" id="KW-0675">Receptor</keyword>
<feature type="chain" id="PRO_5043515935" description="Leucine-rich repeat-containing N-terminal plant-type domain-containing protein" evidence="12">
    <location>
        <begin position="20"/>
        <end position="628"/>
    </location>
</feature>
<reference evidence="14 15" key="1">
    <citation type="submission" date="2022-01" db="EMBL/GenBank/DDBJ databases">
        <authorList>
            <person name="Xiong W."/>
            <person name="Schranz E."/>
        </authorList>
    </citation>
    <scope>NUCLEOTIDE SEQUENCE [LARGE SCALE GENOMIC DNA]</scope>
</reference>
<evidence type="ECO:0000256" key="12">
    <source>
        <dbReference type="SAM" id="SignalP"/>
    </source>
</evidence>
<dbReference type="Proteomes" id="UP001157418">
    <property type="component" value="Unassembled WGS sequence"/>
</dbReference>
<dbReference type="PROSITE" id="PS51450">
    <property type="entry name" value="LRR"/>
    <property type="match status" value="2"/>
</dbReference>
<accession>A0AAU9MP58</accession>
<dbReference type="SUPFAM" id="SSF52058">
    <property type="entry name" value="L domain-like"/>
    <property type="match status" value="3"/>
</dbReference>
<evidence type="ECO:0000256" key="4">
    <source>
        <dbReference type="ARBA" id="ARBA00022614"/>
    </source>
</evidence>
<comment type="similarity">
    <text evidence="2">Belongs to the RLP family.</text>
</comment>
<evidence type="ECO:0000259" key="13">
    <source>
        <dbReference type="Pfam" id="PF08263"/>
    </source>
</evidence>
<keyword evidence="6 12" id="KW-0732">Signal</keyword>
<proteinExistence type="inferred from homology"/>
<comment type="subcellular location">
    <subcellularLocation>
        <location evidence="1">Cell membrane</location>
        <topology evidence="1">Single-pass type I membrane protein</topology>
    </subcellularLocation>
</comment>
<keyword evidence="9" id="KW-0472">Membrane</keyword>
<evidence type="ECO:0000256" key="3">
    <source>
        <dbReference type="ARBA" id="ARBA00022475"/>
    </source>
</evidence>
<evidence type="ECO:0000313" key="15">
    <source>
        <dbReference type="Proteomes" id="UP001157418"/>
    </source>
</evidence>
<name>A0AAU9MP58_9ASTR</name>
<dbReference type="InterPro" id="IPR032675">
    <property type="entry name" value="LRR_dom_sf"/>
</dbReference>
<dbReference type="AlphaFoldDB" id="A0AAU9MP58"/>
<dbReference type="EMBL" id="CAKMRJ010002223">
    <property type="protein sequence ID" value="CAH1428105.1"/>
    <property type="molecule type" value="Genomic_DNA"/>
</dbReference>
<dbReference type="InterPro" id="IPR025875">
    <property type="entry name" value="Leu-rich_rpt_4"/>
</dbReference>
<keyword evidence="8" id="KW-1133">Transmembrane helix</keyword>
<dbReference type="PANTHER" id="PTHR48063:SF101">
    <property type="entry name" value="LRR RECEPTOR-LIKE SERINE_THREONINE-PROTEIN KINASE FLS2"/>
    <property type="match status" value="1"/>
</dbReference>
<evidence type="ECO:0000256" key="8">
    <source>
        <dbReference type="ARBA" id="ARBA00022989"/>
    </source>
</evidence>
<dbReference type="Gene3D" id="3.80.10.10">
    <property type="entry name" value="Ribonuclease Inhibitor"/>
    <property type="match status" value="4"/>
</dbReference>
<evidence type="ECO:0000256" key="9">
    <source>
        <dbReference type="ARBA" id="ARBA00023136"/>
    </source>
</evidence>
<feature type="signal peptide" evidence="12">
    <location>
        <begin position="1"/>
        <end position="19"/>
    </location>
</feature>
<dbReference type="SMART" id="SM00369">
    <property type="entry name" value="LRR_TYP"/>
    <property type="match status" value="8"/>
</dbReference>
<keyword evidence="15" id="KW-1185">Reference proteome</keyword>